<reference evidence="1 2" key="1">
    <citation type="journal article" date="2000" name="Nature">
        <title>Complete DNA sequence of a serogroup A strain of Neisseria meningitidis Z2491.</title>
        <authorList>
            <person name="Parkhill J."/>
            <person name="Achtman M."/>
            <person name="James K.D."/>
            <person name="Bentley S.D."/>
            <person name="Churcher C."/>
            <person name="Klee S.R."/>
            <person name="Morelli G."/>
            <person name="Basham D."/>
            <person name="Brown D."/>
            <person name="Chillingworth T."/>
            <person name="Davies R.M."/>
            <person name="Davis P."/>
            <person name="Devlin K."/>
            <person name="Feltwell T."/>
            <person name="Hamlin N."/>
            <person name="Holroyd S."/>
            <person name="Jagels K."/>
            <person name="Leather S."/>
            <person name="Moule S."/>
            <person name="Mungall K."/>
            <person name="Quail M.A."/>
            <person name="Rajandream M.A."/>
            <person name="Rutherford K.M."/>
            <person name="Simmonds M."/>
            <person name="Skelton J."/>
            <person name="Whitehead S."/>
            <person name="Spratt B.G."/>
            <person name="Barrell B.G."/>
        </authorList>
    </citation>
    <scope>NUCLEOTIDE SEQUENCE [LARGE SCALE GENOMIC DNA]</scope>
    <source>
        <strain evidence="2">DSM 15465 / Z2491</strain>
    </source>
</reference>
<dbReference type="EMBL" id="AL157959">
    <property type="protein sequence ID" value="CAM07873.1"/>
    <property type="molecule type" value="Genomic_DNA"/>
</dbReference>
<dbReference type="HOGENOM" id="CLU_210351_0_0_4"/>
<accession>A0A0U1RHL5</accession>
<evidence type="ECO:0000313" key="1">
    <source>
        <dbReference type="EMBL" id="CAM07873.1"/>
    </source>
</evidence>
<evidence type="ECO:0000313" key="2">
    <source>
        <dbReference type="Proteomes" id="UP000000626"/>
    </source>
</evidence>
<organism evidence="1 2">
    <name type="scientific">Neisseria meningitidis serogroup A / serotype 4A (strain DSM 15465 / Z2491)</name>
    <dbReference type="NCBI Taxonomy" id="122587"/>
    <lineage>
        <taxon>Bacteria</taxon>
        <taxon>Pseudomonadati</taxon>
        <taxon>Pseudomonadota</taxon>
        <taxon>Betaproteobacteria</taxon>
        <taxon>Neisseriales</taxon>
        <taxon>Neisseriaceae</taxon>
        <taxon>Neisseria</taxon>
    </lineage>
</organism>
<gene>
    <name evidence="1" type="ordered locus">NMA0606</name>
</gene>
<dbReference type="AlphaFoldDB" id="A0A0U1RHL5"/>
<dbReference type="EnsemblBacteria" id="CAM07873">
    <property type="protein sequence ID" value="CAM07873"/>
    <property type="gene ID" value="NMA0606"/>
</dbReference>
<proteinExistence type="predicted"/>
<dbReference type="Proteomes" id="UP000000626">
    <property type="component" value="Chromosome"/>
</dbReference>
<protein>
    <submittedName>
        <fullName evidence="1">Uncharacterized protein</fullName>
    </submittedName>
</protein>
<sequence length="59" mass="6579">MKSDLDLQALISGRLKNKKQPVQLVFLVFLAKPLITTAAPSSLPWERVRERAANSTTTK</sequence>
<name>A0A0U1RHL5_NEIMA</name>
<dbReference type="KEGG" id="nma:NMA0606"/>